<evidence type="ECO:0000256" key="1">
    <source>
        <dbReference type="SAM" id="Phobius"/>
    </source>
</evidence>
<proteinExistence type="predicted"/>
<dbReference type="EC" id="2.3.1.26" evidence="2"/>
<dbReference type="EMBL" id="CAWUHD010000083">
    <property type="protein sequence ID" value="CAK7228971.1"/>
    <property type="molecule type" value="Genomic_DNA"/>
</dbReference>
<keyword evidence="2" id="KW-0808">Transferase</keyword>
<feature type="transmembrane region" description="Helical" evidence="1">
    <location>
        <begin position="24"/>
        <end position="44"/>
    </location>
</feature>
<comment type="caution">
    <text evidence="2">The sequence shown here is derived from an EMBL/GenBank/DDBJ whole genome shotgun (WGS) entry which is preliminary data.</text>
</comment>
<reference evidence="2 3" key="1">
    <citation type="submission" date="2024-01" db="EMBL/GenBank/DDBJ databases">
        <authorList>
            <person name="Allen C."/>
            <person name="Tagirdzhanova G."/>
        </authorList>
    </citation>
    <scope>NUCLEOTIDE SEQUENCE [LARGE SCALE GENOMIC DNA]</scope>
</reference>
<keyword evidence="1" id="KW-1133">Transmembrane helix</keyword>
<name>A0ABP0CAM4_9PEZI</name>
<accession>A0ABP0CAM4</accession>
<feature type="non-terminal residue" evidence="2">
    <location>
        <position position="62"/>
    </location>
</feature>
<protein>
    <submittedName>
        <fullName evidence="2">Sterol O-acyltransferase 2 (Sterol-ester synthase 2)</fullName>
        <ecNumber evidence="2">2.3.1.26</ecNumber>
    </submittedName>
</protein>
<keyword evidence="1" id="KW-0812">Transmembrane</keyword>
<keyword evidence="3" id="KW-1185">Reference proteome</keyword>
<organism evidence="2 3">
    <name type="scientific">Sporothrix eucalyptigena</name>
    <dbReference type="NCBI Taxonomy" id="1812306"/>
    <lineage>
        <taxon>Eukaryota</taxon>
        <taxon>Fungi</taxon>
        <taxon>Dikarya</taxon>
        <taxon>Ascomycota</taxon>
        <taxon>Pezizomycotina</taxon>
        <taxon>Sordariomycetes</taxon>
        <taxon>Sordariomycetidae</taxon>
        <taxon>Ophiostomatales</taxon>
        <taxon>Ophiostomataceae</taxon>
        <taxon>Sporothrix</taxon>
    </lineage>
</organism>
<keyword evidence="1" id="KW-0472">Membrane</keyword>
<dbReference type="GO" id="GO:0004772">
    <property type="term" value="F:sterol O-acyltransferase activity"/>
    <property type="evidence" value="ECO:0007669"/>
    <property type="project" value="UniProtKB-EC"/>
</dbReference>
<gene>
    <name evidence="2" type="primary">ARE2_2</name>
    <name evidence="2" type="ORF">SEUCBS140593_007088</name>
</gene>
<dbReference type="Proteomes" id="UP001642482">
    <property type="component" value="Unassembled WGS sequence"/>
</dbReference>
<sequence length="62" mass="6983">MLRNIKDTGYPLRVQIWSLFTIKLWHLALVDFFMVATTGVSVPLQKACRRGGMNGGMTWAKG</sequence>
<keyword evidence="2" id="KW-0012">Acyltransferase</keyword>
<evidence type="ECO:0000313" key="2">
    <source>
        <dbReference type="EMBL" id="CAK7228971.1"/>
    </source>
</evidence>
<evidence type="ECO:0000313" key="3">
    <source>
        <dbReference type="Proteomes" id="UP001642482"/>
    </source>
</evidence>